<evidence type="ECO:0000256" key="1">
    <source>
        <dbReference type="SAM" id="MobiDB-lite"/>
    </source>
</evidence>
<accession>A0A2V1EF48</accession>
<name>A0A2V1EF48_9PLEO</name>
<keyword evidence="3" id="KW-1185">Reference proteome</keyword>
<organism evidence="2 3">
    <name type="scientific">Periconia macrospinosa</name>
    <dbReference type="NCBI Taxonomy" id="97972"/>
    <lineage>
        <taxon>Eukaryota</taxon>
        <taxon>Fungi</taxon>
        <taxon>Dikarya</taxon>
        <taxon>Ascomycota</taxon>
        <taxon>Pezizomycotina</taxon>
        <taxon>Dothideomycetes</taxon>
        <taxon>Pleosporomycetidae</taxon>
        <taxon>Pleosporales</taxon>
        <taxon>Massarineae</taxon>
        <taxon>Periconiaceae</taxon>
        <taxon>Periconia</taxon>
    </lineage>
</organism>
<dbReference type="EMBL" id="KZ805300">
    <property type="protein sequence ID" value="PVI08344.1"/>
    <property type="molecule type" value="Genomic_DNA"/>
</dbReference>
<dbReference type="Proteomes" id="UP000244855">
    <property type="component" value="Unassembled WGS sequence"/>
</dbReference>
<sequence length="180" mass="19962">MVTFEAVPVESSQAAAQLEPEPEPEPAEPDGHTPELLPHGRYTPNRFVDHSVCIWRSVSGAILPHIHGLIRNVFKSRTAEAASRSRKRQAALDFIWSLEMLQRVDENSASCRAENAPRYTILSIHVFQILSSTSCYSPTSSLRIAAGTSTHSPIMMLLFRDAQSARVNIKTVRILDPITS</sequence>
<protein>
    <submittedName>
        <fullName evidence="2">Uncharacterized protein</fullName>
    </submittedName>
</protein>
<reference evidence="2 3" key="1">
    <citation type="journal article" date="2018" name="Sci. Rep.">
        <title>Comparative genomics provides insights into the lifestyle and reveals functional heterogeneity of dark septate endophytic fungi.</title>
        <authorList>
            <person name="Knapp D.G."/>
            <person name="Nemeth J.B."/>
            <person name="Barry K."/>
            <person name="Hainaut M."/>
            <person name="Henrissat B."/>
            <person name="Johnson J."/>
            <person name="Kuo A."/>
            <person name="Lim J.H.P."/>
            <person name="Lipzen A."/>
            <person name="Nolan M."/>
            <person name="Ohm R.A."/>
            <person name="Tamas L."/>
            <person name="Grigoriev I.V."/>
            <person name="Spatafora J.W."/>
            <person name="Nagy L.G."/>
            <person name="Kovacs G.M."/>
        </authorList>
    </citation>
    <scope>NUCLEOTIDE SEQUENCE [LARGE SCALE GENOMIC DNA]</scope>
    <source>
        <strain evidence="2 3">DSE2036</strain>
    </source>
</reference>
<feature type="region of interest" description="Disordered" evidence="1">
    <location>
        <begin position="1"/>
        <end position="40"/>
    </location>
</feature>
<evidence type="ECO:0000313" key="2">
    <source>
        <dbReference type="EMBL" id="PVI08344.1"/>
    </source>
</evidence>
<evidence type="ECO:0000313" key="3">
    <source>
        <dbReference type="Proteomes" id="UP000244855"/>
    </source>
</evidence>
<proteinExistence type="predicted"/>
<dbReference type="AlphaFoldDB" id="A0A2V1EF48"/>
<gene>
    <name evidence="2" type="ORF">DM02DRAFT_647712</name>
</gene>